<dbReference type="GO" id="GO:0008236">
    <property type="term" value="F:serine-type peptidase activity"/>
    <property type="evidence" value="ECO:0007669"/>
    <property type="project" value="InterPro"/>
</dbReference>
<evidence type="ECO:0000313" key="3">
    <source>
        <dbReference type="Proteomes" id="UP000003860"/>
    </source>
</evidence>
<dbReference type="eggNOG" id="COG1073">
    <property type="taxonomic scope" value="Bacteria"/>
</dbReference>
<dbReference type="OrthoDB" id="9776685at2"/>
<dbReference type="Gene3D" id="3.40.50.1820">
    <property type="entry name" value="alpha/beta hydrolase"/>
    <property type="match status" value="1"/>
</dbReference>
<reference evidence="2" key="1">
    <citation type="submission" date="2009-07" db="EMBL/GenBank/DDBJ databases">
        <authorList>
            <consortium name="US DOE Joint Genome Institute (JGI-PGF)"/>
            <person name="Lucas S."/>
            <person name="Copeland A."/>
            <person name="Lapidus A."/>
            <person name="Glavina del Rio T."/>
            <person name="Tice H."/>
            <person name="Bruce D."/>
            <person name="Goodwin L."/>
            <person name="Pitluck S."/>
            <person name="Larimer F."/>
            <person name="Land M.L."/>
            <person name="Mouttaki H."/>
            <person name="He Z."/>
            <person name="Zhou J."/>
            <person name="Hemme C.L."/>
        </authorList>
    </citation>
    <scope>NUCLEOTIDE SEQUENCE [LARGE SCALE GENOMIC DNA]</scope>
    <source>
        <strain evidence="2">DSM 2782</strain>
    </source>
</reference>
<dbReference type="PANTHER" id="PTHR43358">
    <property type="entry name" value="ALPHA/BETA-HYDROLASE"/>
    <property type="match status" value="1"/>
</dbReference>
<dbReference type="STRING" id="588581.Cpap_2469"/>
<evidence type="ECO:0000259" key="1">
    <source>
        <dbReference type="Pfam" id="PF00326"/>
    </source>
</evidence>
<accession>F1TBB3</accession>
<proteinExistence type="predicted"/>
<organism evidence="2 3">
    <name type="scientific">Ruminiclostridium papyrosolvens DSM 2782</name>
    <dbReference type="NCBI Taxonomy" id="588581"/>
    <lineage>
        <taxon>Bacteria</taxon>
        <taxon>Bacillati</taxon>
        <taxon>Bacillota</taxon>
        <taxon>Clostridia</taxon>
        <taxon>Eubacteriales</taxon>
        <taxon>Oscillospiraceae</taxon>
        <taxon>Ruminiclostridium</taxon>
    </lineage>
</organism>
<dbReference type="GO" id="GO:0006508">
    <property type="term" value="P:proteolysis"/>
    <property type="evidence" value="ECO:0007669"/>
    <property type="project" value="InterPro"/>
</dbReference>
<sequence length="323" mass="35528">MKIFVKAGIIILLLAFVAVLAAGFYFYDLSVARTKKTFLAEDAALKKSVMVTTEIELKKTSSEFTDDVDWLSKQAYETVGIVSFDGLNLQGYYISAESPSVNTVILSHGYSSKGLWMGLYAKLYNMLGYNVLMPDSRGHGSSEGNYIGFGWVDRKDYLKWIDFVIKKTGPDTNIVLHGVSMGGATVLMTGGENLPSNVKAIVSDCAYTSVKDELSYQMSRIYHLPSFPLLNVTSLITKIKAGFTFEEASALNQVKKSKTPTLFIHGGNDEFVPTSMVNQLFEACRSEKELFIVPGAGHGAALDADPDGYIAKVKDFTEKYINK</sequence>
<reference evidence="2" key="2">
    <citation type="submission" date="2011-01" db="EMBL/GenBank/DDBJ databases">
        <title>The Non-contiguous Finished genome of Clostridium papyrosolvens.</title>
        <authorList>
            <person name="Lucas S."/>
            <person name="Copeland A."/>
            <person name="Lapidus A."/>
            <person name="Cheng J.-F."/>
            <person name="Goodwin L."/>
            <person name="Pitluck S."/>
            <person name="Misra M."/>
            <person name="Chertkov O."/>
            <person name="Detter J.C."/>
            <person name="Han C."/>
            <person name="Tapia R."/>
            <person name="Land M."/>
            <person name="Hauser L."/>
            <person name="Kyrpides N."/>
            <person name="Ivanova N."/>
            <person name="Pagani I."/>
            <person name="Mouttaki H."/>
            <person name="He Z."/>
            <person name="Zhou J."/>
            <person name="Hemme C.L."/>
            <person name="Woyke T."/>
        </authorList>
    </citation>
    <scope>NUCLEOTIDE SEQUENCE [LARGE SCALE GENOMIC DNA]</scope>
    <source>
        <strain evidence="2">DSM 2782</strain>
    </source>
</reference>
<dbReference type="Pfam" id="PF00326">
    <property type="entry name" value="Peptidase_S9"/>
    <property type="match status" value="1"/>
</dbReference>
<dbReference type="EMBL" id="ACXX02000004">
    <property type="protein sequence ID" value="EGD48317.1"/>
    <property type="molecule type" value="Genomic_DNA"/>
</dbReference>
<dbReference type="RefSeq" id="WP_004618416.1">
    <property type="nucleotide sequence ID" value="NZ_ACXX02000004.1"/>
</dbReference>
<dbReference type="Proteomes" id="UP000003860">
    <property type="component" value="Unassembled WGS sequence"/>
</dbReference>
<feature type="domain" description="Peptidase S9 prolyl oligopeptidase catalytic" evidence="1">
    <location>
        <begin position="123"/>
        <end position="322"/>
    </location>
</feature>
<name>F1TBB3_9FIRM</name>
<evidence type="ECO:0000313" key="2">
    <source>
        <dbReference type="EMBL" id="EGD48317.1"/>
    </source>
</evidence>
<comment type="caution">
    <text evidence="2">The sequence shown here is derived from an EMBL/GenBank/DDBJ whole genome shotgun (WGS) entry which is preliminary data.</text>
</comment>
<dbReference type="InterPro" id="IPR001375">
    <property type="entry name" value="Peptidase_S9_cat"/>
</dbReference>
<dbReference type="AlphaFoldDB" id="F1TBB3"/>
<keyword evidence="3" id="KW-1185">Reference proteome</keyword>
<gene>
    <name evidence="2" type="ORF">Cpap_2469</name>
</gene>
<dbReference type="PANTHER" id="PTHR43358:SF4">
    <property type="entry name" value="ALPHA_BETA HYDROLASE FOLD-1 DOMAIN-CONTAINING PROTEIN"/>
    <property type="match status" value="1"/>
</dbReference>
<protein>
    <recommendedName>
        <fullName evidence="1">Peptidase S9 prolyl oligopeptidase catalytic domain-containing protein</fullName>
    </recommendedName>
</protein>
<dbReference type="SUPFAM" id="SSF53474">
    <property type="entry name" value="alpha/beta-Hydrolases"/>
    <property type="match status" value="1"/>
</dbReference>
<dbReference type="InterPro" id="IPR029058">
    <property type="entry name" value="AB_hydrolase_fold"/>
</dbReference>
<dbReference type="InterPro" id="IPR052920">
    <property type="entry name" value="DNA-binding_regulatory"/>
</dbReference>